<keyword evidence="4" id="KW-1185">Reference proteome</keyword>
<reference evidence="3 4" key="1">
    <citation type="submission" date="2017-12" db="EMBL/GenBank/DDBJ databases">
        <title>Comparative genomics of Botrytis spp.</title>
        <authorList>
            <person name="Valero-Jimenez C.A."/>
            <person name="Tapia P."/>
            <person name="Veloso J."/>
            <person name="Silva-Moreno E."/>
            <person name="Staats M."/>
            <person name="Valdes J.H."/>
            <person name="Van Kan J.A.L."/>
        </authorList>
    </citation>
    <scope>NUCLEOTIDE SEQUENCE [LARGE SCALE GENOMIC DNA]</scope>
    <source>
        <strain evidence="3 4">Be9601</strain>
    </source>
</reference>
<comment type="caution">
    <text evidence="3">The sequence shown here is derived from an EMBL/GenBank/DDBJ whole genome shotgun (WGS) entry which is preliminary data.</text>
</comment>
<keyword evidence="2" id="KW-0472">Membrane</keyword>
<evidence type="ECO:0000256" key="2">
    <source>
        <dbReference type="SAM" id="Phobius"/>
    </source>
</evidence>
<organism evidence="3 4">
    <name type="scientific">Botrytis elliptica</name>
    <dbReference type="NCBI Taxonomy" id="278938"/>
    <lineage>
        <taxon>Eukaryota</taxon>
        <taxon>Fungi</taxon>
        <taxon>Dikarya</taxon>
        <taxon>Ascomycota</taxon>
        <taxon>Pezizomycotina</taxon>
        <taxon>Leotiomycetes</taxon>
        <taxon>Helotiales</taxon>
        <taxon>Sclerotiniaceae</taxon>
        <taxon>Botrytis</taxon>
    </lineage>
</organism>
<sequence length="103" mass="11458">MASSSPATGGGIGSEDDTSEENLRRIETLMIEAIRRITEIQELMREQNILNSATETARQEERRRRNGCGGWGKWIALGFLALLVDNILGAISLGVAIYWHDKK</sequence>
<dbReference type="AlphaFoldDB" id="A0A4Z1JRK8"/>
<accession>A0A4Z1JRK8</accession>
<evidence type="ECO:0000313" key="3">
    <source>
        <dbReference type="EMBL" id="TGO76265.1"/>
    </source>
</evidence>
<proteinExistence type="predicted"/>
<keyword evidence="2" id="KW-1133">Transmembrane helix</keyword>
<feature type="transmembrane region" description="Helical" evidence="2">
    <location>
        <begin position="74"/>
        <end position="99"/>
    </location>
</feature>
<evidence type="ECO:0000256" key="1">
    <source>
        <dbReference type="SAM" id="MobiDB-lite"/>
    </source>
</evidence>
<feature type="region of interest" description="Disordered" evidence="1">
    <location>
        <begin position="1"/>
        <end position="21"/>
    </location>
</feature>
<dbReference type="EMBL" id="PQXM01000164">
    <property type="protein sequence ID" value="TGO76265.1"/>
    <property type="molecule type" value="Genomic_DNA"/>
</dbReference>
<name>A0A4Z1JRK8_9HELO</name>
<dbReference type="Proteomes" id="UP000297229">
    <property type="component" value="Unassembled WGS sequence"/>
</dbReference>
<evidence type="ECO:0000313" key="4">
    <source>
        <dbReference type="Proteomes" id="UP000297229"/>
    </source>
</evidence>
<keyword evidence="2" id="KW-0812">Transmembrane</keyword>
<gene>
    <name evidence="3" type="ORF">BELL_0165g00110</name>
</gene>
<protein>
    <submittedName>
        <fullName evidence="3">Uncharacterized protein</fullName>
    </submittedName>
</protein>